<feature type="compositionally biased region" description="Acidic residues" evidence="1">
    <location>
        <begin position="31"/>
        <end position="40"/>
    </location>
</feature>
<geneLocation type="mitochondrion" evidence="2"/>
<dbReference type="InParanoid" id="Q02699"/>
<evidence type="ECO:0000313" key="2">
    <source>
        <dbReference type="EMBL" id="CAA38821.1"/>
    </source>
</evidence>
<organism evidence="2 3">
    <name type="scientific">Podospora anserina (strain S / ATCC MYA-4624 / DSM 980 / FGSC 10383)</name>
    <name type="common">Pleurage anserina</name>
    <dbReference type="NCBI Taxonomy" id="515849"/>
    <lineage>
        <taxon>Eukaryota</taxon>
        <taxon>Fungi</taxon>
        <taxon>Dikarya</taxon>
        <taxon>Ascomycota</taxon>
        <taxon>Pezizomycotina</taxon>
        <taxon>Sordariomycetes</taxon>
        <taxon>Sordariomycetidae</taxon>
        <taxon>Sordariales</taxon>
        <taxon>Podosporaceae</taxon>
        <taxon>Podospora</taxon>
        <taxon>Podospora anserina</taxon>
    </lineage>
</organism>
<dbReference type="EMBL" id="X55026">
    <property type="protein sequence ID" value="CAA38821.1"/>
    <property type="molecule type" value="Genomic_DNA"/>
</dbReference>
<keyword evidence="2" id="KW-0496">Mitochondrion</keyword>
<feature type="region of interest" description="Disordered" evidence="1">
    <location>
        <begin position="1"/>
        <end position="51"/>
    </location>
</feature>
<dbReference type="AlphaFoldDB" id="Q02699"/>
<proteinExistence type="predicted"/>
<evidence type="ECO:0000256" key="1">
    <source>
        <dbReference type="SAM" id="MobiDB-lite"/>
    </source>
</evidence>
<sequence>KSWTGGGEASSAWQPKKLGGSAPHKGVITESDFEWESESEADYKSDSDHDESEVSKFIYSPTFKERVNKATKEELVEALNVIEFSIKSYENHKEVPAYKEQISKLIEKENICKSALENIEQVKFLEEENSKGKGKDN</sequence>
<name>Q02699_PODAN</name>
<keyword evidence="3" id="KW-1185">Reference proteome</keyword>
<protein>
    <submittedName>
        <fullName evidence="2">Complete mitochondrial genome</fullName>
    </submittedName>
</protein>
<accession>Q02699</accession>
<dbReference type="Proteomes" id="UP000001197">
    <property type="component" value="Mitochondrion"/>
</dbReference>
<evidence type="ECO:0000313" key="3">
    <source>
        <dbReference type="Proteomes" id="UP000001197"/>
    </source>
</evidence>
<reference evidence="2 3" key="1">
    <citation type="journal article" date="1990" name="Curr. Genet.">
        <title>The complete DNA sequence of the mitochondrial genome of Podospora anserina.</title>
        <authorList>
            <person name="Cummings D.J."/>
            <person name="McNally K.L."/>
            <person name="Domenico J.M."/>
            <person name="Matsuura E.T."/>
        </authorList>
    </citation>
    <scope>NUCLEOTIDE SEQUENCE [LARGE SCALE GENOMIC DNA]</scope>
    <source>
        <strain evidence="3">s</strain>
    </source>
</reference>
<feature type="non-terminal residue" evidence="2">
    <location>
        <position position="1"/>
    </location>
</feature>